<evidence type="ECO:0000313" key="13">
    <source>
        <dbReference type="EMBL" id="MCY9598784.1"/>
    </source>
</evidence>
<evidence type="ECO:0000313" key="15">
    <source>
        <dbReference type="Proteomes" id="UP000288943"/>
    </source>
</evidence>
<keyword evidence="2" id="KW-1003">Cell membrane</keyword>
<dbReference type="Gene3D" id="3.30.450.20">
    <property type="entry name" value="PAS domain"/>
    <property type="match status" value="1"/>
</dbReference>
<reference evidence="14 15" key="1">
    <citation type="submission" date="2018-01" db="EMBL/GenBank/DDBJ databases">
        <title>The whole genome sequencing and assembly of Paenibacillus chitinolyticus KCCM 41400 strain.</title>
        <authorList>
            <person name="Kim J.-Y."/>
            <person name="Park M.-K."/>
            <person name="Lee Y.-J."/>
            <person name="Yi H."/>
            <person name="Bahn Y.-S."/>
            <person name="Kim J.F."/>
            <person name="Lee D.-W."/>
        </authorList>
    </citation>
    <scope>NUCLEOTIDE SEQUENCE [LARGE SCALE GENOMIC DNA]</scope>
    <source>
        <strain evidence="14 15">KCCM 41400</strain>
    </source>
</reference>
<dbReference type="SMART" id="SM00304">
    <property type="entry name" value="HAMP"/>
    <property type="match status" value="1"/>
</dbReference>
<evidence type="ECO:0000256" key="10">
    <source>
        <dbReference type="SAM" id="Phobius"/>
    </source>
</evidence>
<dbReference type="Pfam" id="PF02743">
    <property type="entry name" value="dCache_1"/>
    <property type="match status" value="1"/>
</dbReference>
<dbReference type="EMBL" id="CP026520">
    <property type="protein sequence ID" value="QAV16994.1"/>
    <property type="molecule type" value="Genomic_DNA"/>
</dbReference>
<feature type="transmembrane region" description="Helical" evidence="10">
    <location>
        <begin position="20"/>
        <end position="38"/>
    </location>
</feature>
<keyword evidence="6 10" id="KW-0472">Membrane</keyword>
<keyword evidence="5 10" id="KW-1133">Transmembrane helix</keyword>
<dbReference type="GeneID" id="95374082"/>
<dbReference type="GO" id="GO:0005886">
    <property type="term" value="C:plasma membrane"/>
    <property type="evidence" value="ECO:0007669"/>
    <property type="project" value="UniProtKB-SubCell"/>
</dbReference>
<evidence type="ECO:0000313" key="16">
    <source>
        <dbReference type="Proteomes" id="UP001527202"/>
    </source>
</evidence>
<keyword evidence="7 9" id="KW-0807">Transducer</keyword>
<evidence type="ECO:0000256" key="9">
    <source>
        <dbReference type="PROSITE-ProRule" id="PRU00284"/>
    </source>
</evidence>
<dbReference type="PROSITE" id="PS50885">
    <property type="entry name" value="HAMP"/>
    <property type="match status" value="1"/>
</dbReference>
<dbReference type="Pfam" id="PF00672">
    <property type="entry name" value="HAMP"/>
    <property type="match status" value="1"/>
</dbReference>
<evidence type="ECO:0000256" key="4">
    <source>
        <dbReference type="ARBA" id="ARBA00022692"/>
    </source>
</evidence>
<dbReference type="OrthoDB" id="243053at2"/>
<dbReference type="AlphaFoldDB" id="A0A410WRN2"/>
<dbReference type="PANTHER" id="PTHR32089:SF112">
    <property type="entry name" value="LYSOZYME-LIKE PROTEIN-RELATED"/>
    <property type="match status" value="1"/>
</dbReference>
<protein>
    <submittedName>
        <fullName evidence="14">Methyl-accepting chemotaxis protein</fullName>
    </submittedName>
</protein>
<organism evidence="14 15">
    <name type="scientific">Paenibacillus chitinolyticus</name>
    <dbReference type="NCBI Taxonomy" id="79263"/>
    <lineage>
        <taxon>Bacteria</taxon>
        <taxon>Bacillati</taxon>
        <taxon>Bacillota</taxon>
        <taxon>Bacilli</taxon>
        <taxon>Bacillales</taxon>
        <taxon>Paenibacillaceae</taxon>
        <taxon>Paenibacillus</taxon>
    </lineage>
</organism>
<feature type="domain" description="Methyl-accepting transducer" evidence="11">
    <location>
        <begin position="380"/>
        <end position="616"/>
    </location>
</feature>
<reference evidence="13 16" key="2">
    <citation type="submission" date="2022-05" db="EMBL/GenBank/DDBJ databases">
        <title>Genome Sequencing of Bee-Associated Microbes.</title>
        <authorList>
            <person name="Dunlap C."/>
        </authorList>
    </citation>
    <scope>NUCLEOTIDE SEQUENCE [LARGE SCALE GENOMIC DNA]</scope>
    <source>
        <strain evidence="13 16">NRRL B-23120</strain>
    </source>
</reference>
<dbReference type="CDD" id="cd12912">
    <property type="entry name" value="PDC2_MCP_like"/>
    <property type="match status" value="1"/>
</dbReference>
<evidence type="ECO:0000259" key="11">
    <source>
        <dbReference type="PROSITE" id="PS50111"/>
    </source>
</evidence>
<evidence type="ECO:0000313" key="14">
    <source>
        <dbReference type="EMBL" id="QAV16994.1"/>
    </source>
</evidence>
<evidence type="ECO:0000256" key="8">
    <source>
        <dbReference type="ARBA" id="ARBA00029447"/>
    </source>
</evidence>
<comment type="similarity">
    <text evidence="8">Belongs to the methyl-accepting chemotaxis (MCP) protein family.</text>
</comment>
<evidence type="ECO:0000256" key="1">
    <source>
        <dbReference type="ARBA" id="ARBA00004651"/>
    </source>
</evidence>
<dbReference type="InterPro" id="IPR003660">
    <property type="entry name" value="HAMP_dom"/>
</dbReference>
<dbReference type="Proteomes" id="UP001527202">
    <property type="component" value="Unassembled WGS sequence"/>
</dbReference>
<evidence type="ECO:0000256" key="5">
    <source>
        <dbReference type="ARBA" id="ARBA00022989"/>
    </source>
</evidence>
<comment type="subcellular location">
    <subcellularLocation>
        <location evidence="1">Cell membrane</location>
        <topology evidence="1">Multi-pass membrane protein</topology>
    </subcellularLocation>
</comment>
<dbReference type="KEGG" id="pchi:PC41400_04555"/>
<dbReference type="RefSeq" id="WP_042234201.1">
    <property type="nucleotide sequence ID" value="NZ_CP026520.1"/>
</dbReference>
<accession>A0A410WRN2</accession>
<dbReference type="GO" id="GO:0007165">
    <property type="term" value="P:signal transduction"/>
    <property type="evidence" value="ECO:0007669"/>
    <property type="project" value="UniProtKB-KW"/>
</dbReference>
<dbReference type="GO" id="GO:0006935">
    <property type="term" value="P:chemotaxis"/>
    <property type="evidence" value="ECO:0007669"/>
    <property type="project" value="UniProtKB-KW"/>
</dbReference>
<gene>
    <name evidence="13" type="ORF">M5X16_23795</name>
    <name evidence="14" type="ORF">PC41400_04555</name>
</gene>
<evidence type="ECO:0000256" key="6">
    <source>
        <dbReference type="ARBA" id="ARBA00023136"/>
    </source>
</evidence>
<dbReference type="CDD" id="cd11386">
    <property type="entry name" value="MCP_signal"/>
    <property type="match status" value="1"/>
</dbReference>
<evidence type="ECO:0000256" key="2">
    <source>
        <dbReference type="ARBA" id="ARBA00022475"/>
    </source>
</evidence>
<dbReference type="SMART" id="SM00283">
    <property type="entry name" value="MA"/>
    <property type="match status" value="1"/>
</dbReference>
<dbReference type="PROSITE" id="PS50111">
    <property type="entry name" value="CHEMOTAXIS_TRANSDUC_2"/>
    <property type="match status" value="1"/>
</dbReference>
<dbReference type="InterPro" id="IPR033479">
    <property type="entry name" value="dCache_1"/>
</dbReference>
<keyword evidence="4 10" id="KW-0812">Transmembrane</keyword>
<dbReference type="PANTHER" id="PTHR32089">
    <property type="entry name" value="METHYL-ACCEPTING CHEMOTAXIS PROTEIN MCPB"/>
    <property type="match status" value="1"/>
</dbReference>
<keyword evidence="3" id="KW-0145">Chemotaxis</keyword>
<keyword evidence="16" id="KW-1185">Reference proteome</keyword>
<evidence type="ECO:0000256" key="3">
    <source>
        <dbReference type="ARBA" id="ARBA00022500"/>
    </source>
</evidence>
<dbReference type="Gene3D" id="1.10.287.950">
    <property type="entry name" value="Methyl-accepting chemotaxis protein"/>
    <property type="match status" value="1"/>
</dbReference>
<dbReference type="Pfam" id="PF00015">
    <property type="entry name" value="MCPsignal"/>
    <property type="match status" value="1"/>
</dbReference>
<dbReference type="EMBL" id="JAMDMJ010000035">
    <property type="protein sequence ID" value="MCY9598784.1"/>
    <property type="molecule type" value="Genomic_DNA"/>
</dbReference>
<dbReference type="CDD" id="cd18773">
    <property type="entry name" value="PDC1_HK_sensor"/>
    <property type="match status" value="1"/>
</dbReference>
<sequence>MKPGLTLKFRDLSLRIKISLLLLVITSVPLIVATLILMSNSNGYISKQTEENMRIRAEMGAADIDLWMGQKINAVEGVVKAHPEFATAASEEEVLPFLKNLQDSDPEMFYFAYIDRKDVSYGTEGGVTDVSAFQNVKNAKVSKKLAVTDILKDVGSKEDIIIIDQPILDKNGEYAGIIQAIVSPKQIVSLVSRIHFGEKGYAFLLSGNRNILLHPDAADIGKPVKDIAPDLDNKLEASADQKGYLYADDGTVGEAAVAYSEVQKTGWKLFISAPKTEVYSTVSKAKTLAGIIIAVSVLLVILISILTSRAILRPLMNISGMMRKAAAGDLTGRLDVKGRDEMGLLNEDINGMMDSFSSILDRMKNAIDHMASSSEELTAISAESAGVASRTSQTANSTAVGAETQHDAAQQTAQAMEEMAIGIQKIAASSTQVAETSDSVRSEVNRGSETVQRTLNQMKAVGSNVRDSAGTIYSLQEKSEEIQKIASTISDIARQTNLLALNASIEAARAGEHGRGFAVVAGEVKKLAEQTSHSTVEIQEILDEIVAATGRSTQSIESSLEEVAQGEELMNTMEQSFRSIQTAILDVSAQIEEVSAATQEISAGTEEVSASSQEMVDISKQTLNQMRQVAQSMNGQLHSMNDISSSAESLSSMAEEMQKLASAFTIK</sequence>
<proteinExistence type="inferred from homology"/>
<dbReference type="InterPro" id="IPR004089">
    <property type="entry name" value="MCPsignal_dom"/>
</dbReference>
<dbReference type="CDD" id="cd06225">
    <property type="entry name" value="HAMP"/>
    <property type="match status" value="1"/>
</dbReference>
<name>A0A410WRN2_9BACL</name>
<dbReference type="Proteomes" id="UP000288943">
    <property type="component" value="Chromosome"/>
</dbReference>
<feature type="domain" description="HAMP" evidence="12">
    <location>
        <begin position="309"/>
        <end position="361"/>
    </location>
</feature>
<evidence type="ECO:0000256" key="7">
    <source>
        <dbReference type="ARBA" id="ARBA00023224"/>
    </source>
</evidence>
<dbReference type="SUPFAM" id="SSF58104">
    <property type="entry name" value="Methyl-accepting chemotaxis protein (MCP) signaling domain"/>
    <property type="match status" value="1"/>
</dbReference>
<feature type="transmembrane region" description="Helical" evidence="10">
    <location>
        <begin position="288"/>
        <end position="312"/>
    </location>
</feature>
<evidence type="ECO:0000259" key="12">
    <source>
        <dbReference type="PROSITE" id="PS50885"/>
    </source>
</evidence>